<evidence type="ECO:0000313" key="3">
    <source>
        <dbReference type="Proteomes" id="UP000284375"/>
    </source>
</evidence>
<dbReference type="EMBL" id="LJZO01000016">
    <property type="protein sequence ID" value="ROV97632.1"/>
    <property type="molecule type" value="Genomic_DNA"/>
</dbReference>
<name>A0A423W2T1_CYTCH</name>
<feature type="compositionally biased region" description="Low complexity" evidence="1">
    <location>
        <begin position="210"/>
        <end position="228"/>
    </location>
</feature>
<dbReference type="InterPro" id="IPR037830">
    <property type="entry name" value="ZZZ3"/>
</dbReference>
<reference evidence="2 3" key="1">
    <citation type="submission" date="2015-09" db="EMBL/GenBank/DDBJ databases">
        <title>Host preference determinants of Valsa canker pathogens revealed by comparative genomics.</title>
        <authorList>
            <person name="Yin Z."/>
            <person name="Huang L."/>
        </authorList>
    </citation>
    <scope>NUCLEOTIDE SEQUENCE [LARGE SCALE GENOMIC DNA]</scope>
    <source>
        <strain evidence="2 3">YSFL</strain>
    </source>
</reference>
<evidence type="ECO:0000313" key="2">
    <source>
        <dbReference type="EMBL" id="ROV97632.1"/>
    </source>
</evidence>
<dbReference type="STRING" id="252740.A0A423W2T1"/>
<dbReference type="Proteomes" id="UP000284375">
    <property type="component" value="Unassembled WGS sequence"/>
</dbReference>
<accession>A0A423W2T1</accession>
<sequence length="320" mass="33225">MPVLKLNTQPAAQGAIAPKPAAVAPSTTTSSKNPTAAQPQAGSSSGCSGPEPAAPVPEPLSPQFRPISTTPIPPPTIPSFASGRQTFTHREHPPQVESVPQPPPPEPIDFRDNVDVIALESAILLLQRQKRQAEEDIRHLRRIKEEAIAKPSDFVRDLTTGRVGGGGGGQQAATGGAEDDDEDSDDEREDGNGGEASDNGLKPSPMEVPSSGKGKAAAGSSSSAAAASEPSWSTLPKPQDVVRMPAINWSKYAVVGESLDKLHSEQLARPTLGTPGAVGANGTYEFKAGPNPDDGKWVGVSAPYDPLKDKLKPKAAKRGG</sequence>
<dbReference type="PANTHER" id="PTHR22705:SF0">
    <property type="entry name" value="ZZ-TYPE ZINC FINGER-CONTAINING PROTEIN 3"/>
    <property type="match status" value="1"/>
</dbReference>
<comment type="caution">
    <text evidence="2">The sequence shown here is derived from an EMBL/GenBank/DDBJ whole genome shotgun (WGS) entry which is preliminary data.</text>
</comment>
<dbReference type="OrthoDB" id="20473at2759"/>
<feature type="compositionally biased region" description="Low complexity" evidence="1">
    <location>
        <begin position="10"/>
        <end position="25"/>
    </location>
</feature>
<feature type="compositionally biased region" description="Acidic residues" evidence="1">
    <location>
        <begin position="177"/>
        <end position="189"/>
    </location>
</feature>
<feature type="compositionally biased region" description="Basic and acidic residues" evidence="1">
    <location>
        <begin position="140"/>
        <end position="156"/>
    </location>
</feature>
<feature type="compositionally biased region" description="Polar residues" evidence="1">
    <location>
        <begin position="26"/>
        <end position="47"/>
    </location>
</feature>
<evidence type="ECO:0000256" key="1">
    <source>
        <dbReference type="SAM" id="MobiDB-lite"/>
    </source>
</evidence>
<organism evidence="2 3">
    <name type="scientific">Cytospora chrysosperma</name>
    <name type="common">Cytospora canker fungus</name>
    <name type="synonym">Sphaeria chrysosperma</name>
    <dbReference type="NCBI Taxonomy" id="252740"/>
    <lineage>
        <taxon>Eukaryota</taxon>
        <taxon>Fungi</taxon>
        <taxon>Dikarya</taxon>
        <taxon>Ascomycota</taxon>
        <taxon>Pezizomycotina</taxon>
        <taxon>Sordariomycetes</taxon>
        <taxon>Sordariomycetidae</taxon>
        <taxon>Diaporthales</taxon>
        <taxon>Cytosporaceae</taxon>
        <taxon>Cytospora</taxon>
    </lineage>
</organism>
<feature type="region of interest" description="Disordered" evidence="1">
    <location>
        <begin position="1"/>
        <end position="110"/>
    </location>
</feature>
<gene>
    <name evidence="2" type="ORF">VSDG_04669</name>
</gene>
<feature type="region of interest" description="Disordered" evidence="1">
    <location>
        <begin position="140"/>
        <end position="240"/>
    </location>
</feature>
<protein>
    <submittedName>
        <fullName evidence="2">Uncharacterized protein</fullName>
    </submittedName>
</protein>
<proteinExistence type="predicted"/>
<dbReference type="AlphaFoldDB" id="A0A423W2T1"/>
<keyword evidence="3" id="KW-1185">Reference proteome</keyword>
<dbReference type="PANTHER" id="PTHR22705">
    <property type="entry name" value="ZINC FINGER, ZZ DOMAIN CONTAINING 3"/>
    <property type="match status" value="1"/>
</dbReference>
<feature type="region of interest" description="Disordered" evidence="1">
    <location>
        <begin position="286"/>
        <end position="320"/>
    </location>
</feature>